<name>A0ACA9SP56_9GLOM</name>
<dbReference type="EMBL" id="CAJVQC010142775">
    <property type="protein sequence ID" value="CAG8844462.1"/>
    <property type="molecule type" value="Genomic_DNA"/>
</dbReference>
<proteinExistence type="predicted"/>
<organism evidence="1 2">
    <name type="scientific">Racocetra persica</name>
    <dbReference type="NCBI Taxonomy" id="160502"/>
    <lineage>
        <taxon>Eukaryota</taxon>
        <taxon>Fungi</taxon>
        <taxon>Fungi incertae sedis</taxon>
        <taxon>Mucoromycota</taxon>
        <taxon>Glomeromycotina</taxon>
        <taxon>Glomeromycetes</taxon>
        <taxon>Diversisporales</taxon>
        <taxon>Gigasporaceae</taxon>
        <taxon>Racocetra</taxon>
    </lineage>
</organism>
<feature type="non-terminal residue" evidence="1">
    <location>
        <position position="156"/>
    </location>
</feature>
<keyword evidence="2" id="KW-1185">Reference proteome</keyword>
<dbReference type="Proteomes" id="UP000789920">
    <property type="component" value="Unassembled WGS sequence"/>
</dbReference>
<evidence type="ECO:0000313" key="2">
    <source>
        <dbReference type="Proteomes" id="UP000789920"/>
    </source>
</evidence>
<comment type="caution">
    <text evidence="1">The sequence shown here is derived from an EMBL/GenBank/DDBJ whole genome shotgun (WGS) entry which is preliminary data.</text>
</comment>
<feature type="non-terminal residue" evidence="1">
    <location>
        <position position="1"/>
    </location>
</feature>
<gene>
    <name evidence="1" type="ORF">RPERSI_LOCUS33212</name>
</gene>
<protein>
    <submittedName>
        <fullName evidence="1">18843_t:CDS:1</fullName>
    </submittedName>
</protein>
<evidence type="ECO:0000313" key="1">
    <source>
        <dbReference type="EMBL" id="CAG8844462.1"/>
    </source>
</evidence>
<sequence>KLKDREEITIRQNHVTIRVGELEFTKELSRDGKKTHTQRIHENLPSYLKDLDQLGIENPIISNLVIRNNWVEKFAYLCNILKDEKFNKRTNSDSLELRGKLISRIAKRVFLLFNAHGQNIIQAVQDLNISILLHMSKRDFNEVLLVEAKWLRDEEI</sequence>
<reference evidence="1" key="1">
    <citation type="submission" date="2021-06" db="EMBL/GenBank/DDBJ databases">
        <authorList>
            <person name="Kallberg Y."/>
            <person name="Tangrot J."/>
            <person name="Rosling A."/>
        </authorList>
    </citation>
    <scope>NUCLEOTIDE SEQUENCE</scope>
    <source>
        <strain evidence="1">MA461A</strain>
    </source>
</reference>
<accession>A0ACA9SP56</accession>